<reference evidence="1" key="1">
    <citation type="submission" date="2024-06" db="EMBL/GenBank/DDBJ databases">
        <title>Diversity, functionality, and evolutionary history of bacterial symbionts in false click beetles (Coleoptera, Throscidae).</title>
        <authorList>
            <person name="Wierz J.C."/>
            <person name="Malm H."/>
            <person name="Kaltenpoth M."/>
            <person name="Engl T."/>
        </authorList>
    </citation>
    <scope>NUCLEOTIDE SEQUENCE</scope>
    <source>
        <strain evidence="1">Tser</strain>
    </source>
</reference>
<proteinExistence type="predicted"/>
<dbReference type="AlphaFoldDB" id="A0AAU7QT34"/>
<protein>
    <submittedName>
        <fullName evidence="1">Uncharacterized protein</fullName>
    </submittedName>
</protein>
<accession>A0AAU7QT34</accession>
<dbReference type="EMBL" id="CP157893">
    <property type="protein sequence ID" value="XBT18240.1"/>
    <property type="molecule type" value="Genomic_DNA"/>
</dbReference>
<name>A0AAU7QT34_9FLAO</name>
<sequence length="51" mass="6228">MLIGYKESKNISYTLKKNKKIIIFNKIKKLIKYLKNNINKLSYVNFKKKYK</sequence>
<evidence type="ECO:0000313" key="1">
    <source>
        <dbReference type="EMBL" id="XBT18240.1"/>
    </source>
</evidence>
<gene>
    <name evidence="1" type="ORF">ABNO52_00410</name>
</gene>
<organism evidence="1">
    <name type="scientific">Candidatus Shikimatogenerans sp. Tser</name>
    <dbReference type="NCBI Taxonomy" id="3158568"/>
    <lineage>
        <taxon>Bacteria</taxon>
        <taxon>Pseudomonadati</taxon>
        <taxon>Bacteroidota</taxon>
        <taxon>Flavobacteriia</taxon>
        <taxon>Flavobacteriales</taxon>
        <taxon>Candidatus Shikimatogenerans</taxon>
    </lineage>
</organism>